<reference evidence="1 2" key="1">
    <citation type="journal article" date="2012" name="J. Bacteriol.">
        <title>Complete genome sequences of Desulfosporosinus orientis DSM765T, Desulfosporosinus youngiae DSM17734T, Desulfosporosinus meridiei DSM13257T, and Desulfosporosinus acidiphilus DSM22704T.</title>
        <authorList>
            <person name="Pester M."/>
            <person name="Brambilla E."/>
            <person name="Alazard D."/>
            <person name="Rattei T."/>
            <person name="Weinmaier T."/>
            <person name="Han J."/>
            <person name="Lucas S."/>
            <person name="Lapidus A."/>
            <person name="Cheng J.F."/>
            <person name="Goodwin L."/>
            <person name="Pitluck S."/>
            <person name="Peters L."/>
            <person name="Ovchinnikova G."/>
            <person name="Teshima H."/>
            <person name="Detter J.C."/>
            <person name="Han C.S."/>
            <person name="Tapia R."/>
            <person name="Land M.L."/>
            <person name="Hauser L."/>
            <person name="Kyrpides N.C."/>
            <person name="Ivanova N.N."/>
            <person name="Pagani I."/>
            <person name="Huntmann M."/>
            <person name="Wei C.L."/>
            <person name="Davenport K.W."/>
            <person name="Daligault H."/>
            <person name="Chain P.S."/>
            <person name="Chen A."/>
            <person name="Mavromatis K."/>
            <person name="Markowitz V."/>
            <person name="Szeto E."/>
            <person name="Mikhailova N."/>
            <person name="Pati A."/>
            <person name="Wagner M."/>
            <person name="Woyke T."/>
            <person name="Ollivier B."/>
            <person name="Klenk H.P."/>
            <person name="Spring S."/>
            <person name="Loy A."/>
        </authorList>
    </citation>
    <scope>NUCLEOTIDE SEQUENCE [LARGE SCALE GENOMIC DNA]</scope>
    <source>
        <strain evidence="2">DSM 22704 / JCM 16185 / SJ4</strain>
    </source>
</reference>
<dbReference type="KEGG" id="dai:Desaci_1104"/>
<dbReference type="RefSeq" id="WP_014826151.1">
    <property type="nucleotide sequence ID" value="NC_018068.1"/>
</dbReference>
<dbReference type="Pfam" id="PF11136">
    <property type="entry name" value="DUF2889"/>
    <property type="match status" value="1"/>
</dbReference>
<name>I4D2W9_DESAJ</name>
<dbReference type="Proteomes" id="UP000002892">
    <property type="component" value="Chromosome"/>
</dbReference>
<dbReference type="eggNOG" id="ENOG5030WVY">
    <property type="taxonomic scope" value="Bacteria"/>
</dbReference>
<keyword evidence="2" id="KW-1185">Reference proteome</keyword>
<dbReference type="AlphaFoldDB" id="I4D2W9"/>
<evidence type="ECO:0008006" key="3">
    <source>
        <dbReference type="Google" id="ProtNLM"/>
    </source>
</evidence>
<evidence type="ECO:0000313" key="1">
    <source>
        <dbReference type="EMBL" id="AFM40143.1"/>
    </source>
</evidence>
<organism evidence="1 2">
    <name type="scientific">Desulfosporosinus acidiphilus (strain DSM 22704 / JCM 16185 / SJ4)</name>
    <dbReference type="NCBI Taxonomy" id="646529"/>
    <lineage>
        <taxon>Bacteria</taxon>
        <taxon>Bacillati</taxon>
        <taxon>Bacillota</taxon>
        <taxon>Clostridia</taxon>
        <taxon>Eubacteriales</taxon>
        <taxon>Desulfitobacteriaceae</taxon>
        <taxon>Desulfosporosinus</taxon>
    </lineage>
</organism>
<evidence type="ECO:0000313" key="2">
    <source>
        <dbReference type="Proteomes" id="UP000002892"/>
    </source>
</evidence>
<dbReference type="OrthoDB" id="1676378at2"/>
<dbReference type="EMBL" id="CP003639">
    <property type="protein sequence ID" value="AFM40143.1"/>
    <property type="molecule type" value="Genomic_DNA"/>
</dbReference>
<proteinExistence type="predicted"/>
<dbReference type="HOGENOM" id="CLU_939855_0_0_9"/>
<protein>
    <recommendedName>
        <fullName evidence="3">DUF2889 domain-containing protein</fullName>
    </recommendedName>
</protein>
<sequence>MKALFNRHWYTEVRRNGDSLLEAQTSYVDTHREAAALLLVDSNSFRIREALWEEQRSSHPIRTRSLQVIPLLGAEAYFSSSGVLKETAAFLEDPLAVSLFAETIKGIIQSETFLLKERGYASEEDYEHQWINFYSGSCRYYSNLDRITKTWFDHIGESNRNGNLFIRFKTQSLSELGENRYLLLGNLSDSFHEVNVQLTLNGFTVEEADGVLLRSPDLVCRESSAMLSNLCGIPLKKINKKELANILGNGQGCVHLIDLVYDCAQILKFAWLEKYPPQL</sequence>
<accession>I4D2W9</accession>
<gene>
    <name evidence="1" type="ordered locus">Desaci_1104</name>
</gene>
<dbReference type="InterPro" id="IPR021312">
    <property type="entry name" value="DUF2889"/>
</dbReference>